<accession>A0ABU1UXP6</accession>
<proteinExistence type="predicted"/>
<comment type="caution">
    <text evidence="1">The sequence shown here is derived from an EMBL/GenBank/DDBJ whole genome shotgun (WGS) entry which is preliminary data.</text>
</comment>
<name>A0ABU1UXP6_9GAMM</name>
<dbReference type="RefSeq" id="WP_310071774.1">
    <property type="nucleotide sequence ID" value="NZ_JAVDVX010000003.1"/>
</dbReference>
<gene>
    <name evidence="1" type="ORF">J2X05_001940</name>
</gene>
<keyword evidence="2" id="KW-1185">Reference proteome</keyword>
<evidence type="ECO:0000313" key="2">
    <source>
        <dbReference type="Proteomes" id="UP001253595"/>
    </source>
</evidence>
<evidence type="ECO:0000313" key="1">
    <source>
        <dbReference type="EMBL" id="MDR7089918.1"/>
    </source>
</evidence>
<dbReference type="Proteomes" id="UP001253595">
    <property type="component" value="Unassembled WGS sequence"/>
</dbReference>
<reference evidence="1 2" key="1">
    <citation type="submission" date="2023-07" db="EMBL/GenBank/DDBJ databases">
        <title>Sorghum-associated microbial communities from plants grown in Nebraska, USA.</title>
        <authorList>
            <person name="Schachtman D."/>
        </authorList>
    </citation>
    <scope>NUCLEOTIDE SEQUENCE [LARGE SCALE GENOMIC DNA]</scope>
    <source>
        <strain evidence="1 2">BE190</strain>
    </source>
</reference>
<sequence>MQSTISVVSAFFNQKENAMPLIQSIEVYVVVNGASATTADPVYVGVVTKHYGGREFPLRYQQTGMSFVSGHTYKFGFSATGGDYPPAWDSQGNGSNSLSAYPLEVSDGAQFDQRVYLRKEPVRAEGQADSALFLDDVSVTLRLDSGEAFFYRTRYSTNEEPSLVRLANEYGQMVYLYPV</sequence>
<dbReference type="EMBL" id="JAVDVX010000003">
    <property type="protein sequence ID" value="MDR7089918.1"/>
    <property type="molecule type" value="Genomic_DNA"/>
</dbReference>
<organism evidence="1 2">
    <name type="scientific">Cellvibrio fibrivorans</name>
    <dbReference type="NCBI Taxonomy" id="126350"/>
    <lineage>
        <taxon>Bacteria</taxon>
        <taxon>Pseudomonadati</taxon>
        <taxon>Pseudomonadota</taxon>
        <taxon>Gammaproteobacteria</taxon>
        <taxon>Cellvibrionales</taxon>
        <taxon>Cellvibrionaceae</taxon>
        <taxon>Cellvibrio</taxon>
    </lineage>
</organism>
<protein>
    <submittedName>
        <fullName evidence="1">Uncharacterized protein</fullName>
    </submittedName>
</protein>